<dbReference type="WBParaSite" id="Pan_g24210.t1">
    <property type="protein sequence ID" value="Pan_g24210.t1"/>
    <property type="gene ID" value="Pan_g24210"/>
</dbReference>
<keyword evidence="2" id="KW-1185">Reference proteome</keyword>
<accession>A0A7E4VRM1</accession>
<evidence type="ECO:0000256" key="1">
    <source>
        <dbReference type="SAM" id="MobiDB-lite"/>
    </source>
</evidence>
<proteinExistence type="predicted"/>
<feature type="region of interest" description="Disordered" evidence="1">
    <location>
        <begin position="112"/>
        <end position="152"/>
    </location>
</feature>
<name>A0A7E4VRM1_PANRE</name>
<reference evidence="3" key="2">
    <citation type="submission" date="2020-10" db="UniProtKB">
        <authorList>
            <consortium name="WormBaseParasite"/>
        </authorList>
    </citation>
    <scope>IDENTIFICATION</scope>
</reference>
<organism evidence="2 3">
    <name type="scientific">Panagrellus redivivus</name>
    <name type="common">Microworm</name>
    <dbReference type="NCBI Taxonomy" id="6233"/>
    <lineage>
        <taxon>Eukaryota</taxon>
        <taxon>Metazoa</taxon>
        <taxon>Ecdysozoa</taxon>
        <taxon>Nematoda</taxon>
        <taxon>Chromadorea</taxon>
        <taxon>Rhabditida</taxon>
        <taxon>Tylenchina</taxon>
        <taxon>Panagrolaimomorpha</taxon>
        <taxon>Panagrolaimoidea</taxon>
        <taxon>Panagrolaimidae</taxon>
        <taxon>Panagrellus</taxon>
    </lineage>
</organism>
<dbReference type="Proteomes" id="UP000492821">
    <property type="component" value="Unassembled WGS sequence"/>
</dbReference>
<dbReference type="AlphaFoldDB" id="A0A7E4VRM1"/>
<protein>
    <submittedName>
        <fullName evidence="3">BHLH domain-containing protein</fullName>
    </submittedName>
</protein>
<reference evidence="2" key="1">
    <citation type="journal article" date="2013" name="Genetics">
        <title>The draft genome and transcriptome of Panagrellus redivivus are shaped by the harsh demands of a free-living lifestyle.</title>
        <authorList>
            <person name="Srinivasan J."/>
            <person name="Dillman A.R."/>
            <person name="Macchietto M.G."/>
            <person name="Heikkinen L."/>
            <person name="Lakso M."/>
            <person name="Fracchia K.M."/>
            <person name="Antoshechkin I."/>
            <person name="Mortazavi A."/>
            <person name="Wong G."/>
            <person name="Sternberg P.W."/>
        </authorList>
    </citation>
    <scope>NUCLEOTIDE SEQUENCE [LARGE SCALE GENOMIC DNA]</scope>
    <source>
        <strain evidence="2">MT8872</strain>
    </source>
</reference>
<evidence type="ECO:0000313" key="2">
    <source>
        <dbReference type="Proteomes" id="UP000492821"/>
    </source>
</evidence>
<feature type="compositionally biased region" description="Low complexity" evidence="1">
    <location>
        <begin position="112"/>
        <end position="142"/>
    </location>
</feature>
<sequence>MDTFETDPYLIGCIDGFINEDIADGTLIFEELQPLNRGYEETVVTQQPDGFAYDLTPITVATDEHWPSTDYFTDSYEGETLISQYEYYENPSYLPISYDELASPATTISQSCYSASPSPSFDDSQSSASSSSFEHNTSPPSQRRGRGRPRKVKVELGSEKLRKFRSEKQALDDDVQTYAWRAIYHGITNEVVVSEDYELAVTKIAEQQGWKPRFLNKLQYSESVAPTRGRKRKDSGESELQRGREYTRRYNAQRKPGVYFLLLKDVLTQLKEISPSNHERLLKEIKISSSNLYNNLIGDKIKSQRNST</sequence>
<evidence type="ECO:0000313" key="3">
    <source>
        <dbReference type="WBParaSite" id="Pan_g24210.t1"/>
    </source>
</evidence>